<dbReference type="EMBL" id="LFMY01000003">
    <property type="protein sequence ID" value="OKL62524.1"/>
    <property type="molecule type" value="Genomic_DNA"/>
</dbReference>
<keyword evidence="2" id="KW-1185">Reference proteome</keyword>
<dbReference type="RefSeq" id="XP_020122645.1">
    <property type="nucleotide sequence ID" value="XM_020264455.1"/>
</dbReference>
<comment type="caution">
    <text evidence="1">The sequence shown here is derived from an EMBL/GenBank/DDBJ whole genome shotgun (WGS) entry which is preliminary data.</text>
</comment>
<dbReference type="AlphaFoldDB" id="A0A225AVX7"/>
<organism evidence="1 2">
    <name type="scientific">Talaromyces atroroseus</name>
    <dbReference type="NCBI Taxonomy" id="1441469"/>
    <lineage>
        <taxon>Eukaryota</taxon>
        <taxon>Fungi</taxon>
        <taxon>Dikarya</taxon>
        <taxon>Ascomycota</taxon>
        <taxon>Pezizomycotina</taxon>
        <taxon>Eurotiomycetes</taxon>
        <taxon>Eurotiomycetidae</taxon>
        <taxon>Eurotiales</taxon>
        <taxon>Trichocomaceae</taxon>
        <taxon>Talaromyces</taxon>
        <taxon>Talaromyces sect. Trachyspermi</taxon>
    </lineage>
</organism>
<dbReference type="GeneID" id="31002171"/>
<evidence type="ECO:0000313" key="2">
    <source>
        <dbReference type="Proteomes" id="UP000214365"/>
    </source>
</evidence>
<gene>
    <name evidence="1" type="ORF">UA08_02416</name>
</gene>
<protein>
    <submittedName>
        <fullName evidence="1">Uncharacterized protein</fullName>
    </submittedName>
</protein>
<evidence type="ECO:0000313" key="1">
    <source>
        <dbReference type="EMBL" id="OKL62524.1"/>
    </source>
</evidence>
<proteinExistence type="predicted"/>
<dbReference type="Proteomes" id="UP000214365">
    <property type="component" value="Unassembled WGS sequence"/>
</dbReference>
<reference evidence="1 2" key="1">
    <citation type="submission" date="2015-06" db="EMBL/GenBank/DDBJ databases">
        <title>Talaromyces atroroseus IBT 11181 draft genome.</title>
        <authorList>
            <person name="Rasmussen K.B."/>
            <person name="Rasmussen S."/>
            <person name="Petersen B."/>
            <person name="Sicheritz-Ponten T."/>
            <person name="Mortensen U.H."/>
            <person name="Thrane U."/>
        </authorList>
    </citation>
    <scope>NUCLEOTIDE SEQUENCE [LARGE SCALE GENOMIC DNA]</scope>
    <source>
        <strain evidence="1 2">IBT 11181</strain>
    </source>
</reference>
<accession>A0A225AVX7</accession>
<name>A0A225AVX7_TALAT</name>
<dbReference type="OrthoDB" id="4221696at2759"/>
<sequence length="95" mass="10746">MDNRTYDDTTDDDSITYQHFDSPKQAYATLKETKTILNQVEAHVKTVLGNNVPFSFTKDAIPFAYGKIQQFLGQEKGEVLVRGLDGGMVRFEVKI</sequence>